<dbReference type="AlphaFoldDB" id="A0A6M3IP55"/>
<proteinExistence type="predicted"/>
<dbReference type="EMBL" id="MT141368">
    <property type="protein sequence ID" value="QJA59400.1"/>
    <property type="molecule type" value="Genomic_DNA"/>
</dbReference>
<sequence length="135" mass="15179">MLKKPTSGKIKKAKRARPVYKAVSVQEDGKLMSLWVREGTEVAIPVNGLRKLTELKPLQYKPDHITSDGKYGIWCCTTLSGAKHQTISNGIGNTFRIYKAYPIGKQIINDTYFGDRYTILYPAILLASEQEEDSI</sequence>
<organism evidence="1">
    <name type="scientific">viral metagenome</name>
    <dbReference type="NCBI Taxonomy" id="1070528"/>
    <lineage>
        <taxon>unclassified sequences</taxon>
        <taxon>metagenomes</taxon>
        <taxon>organismal metagenomes</taxon>
    </lineage>
</organism>
<evidence type="ECO:0000313" key="1">
    <source>
        <dbReference type="EMBL" id="QJA59400.1"/>
    </source>
</evidence>
<reference evidence="1" key="1">
    <citation type="submission" date="2020-03" db="EMBL/GenBank/DDBJ databases">
        <title>The deep terrestrial virosphere.</title>
        <authorList>
            <person name="Holmfeldt K."/>
            <person name="Nilsson E."/>
            <person name="Simone D."/>
            <person name="Lopez-Fernandez M."/>
            <person name="Wu X."/>
            <person name="de Brujin I."/>
            <person name="Lundin D."/>
            <person name="Andersson A."/>
            <person name="Bertilsson S."/>
            <person name="Dopson M."/>
        </authorList>
    </citation>
    <scope>NUCLEOTIDE SEQUENCE</scope>
    <source>
        <strain evidence="1">MM415B01302</strain>
    </source>
</reference>
<protein>
    <submittedName>
        <fullName evidence="1">Uncharacterized protein</fullName>
    </submittedName>
</protein>
<gene>
    <name evidence="1" type="ORF">MM415B01302_0003</name>
</gene>
<name>A0A6M3IP55_9ZZZZ</name>
<accession>A0A6M3IP55</accession>